<dbReference type="Proteomes" id="UP001215598">
    <property type="component" value="Unassembled WGS sequence"/>
</dbReference>
<evidence type="ECO:0000313" key="3">
    <source>
        <dbReference type="EMBL" id="KAJ7736291.1"/>
    </source>
</evidence>
<protein>
    <recommendedName>
        <fullName evidence="2">Glycosyltransferase 61 catalytic domain-containing protein</fullName>
    </recommendedName>
</protein>
<feature type="domain" description="Glycosyltransferase 61 catalytic" evidence="2">
    <location>
        <begin position="240"/>
        <end position="394"/>
    </location>
</feature>
<evidence type="ECO:0000259" key="2">
    <source>
        <dbReference type="Pfam" id="PF04577"/>
    </source>
</evidence>
<keyword evidence="1" id="KW-1133">Transmembrane helix</keyword>
<organism evidence="3 4">
    <name type="scientific">Mycena metata</name>
    <dbReference type="NCBI Taxonomy" id="1033252"/>
    <lineage>
        <taxon>Eukaryota</taxon>
        <taxon>Fungi</taxon>
        <taxon>Dikarya</taxon>
        <taxon>Basidiomycota</taxon>
        <taxon>Agaricomycotina</taxon>
        <taxon>Agaricomycetes</taxon>
        <taxon>Agaricomycetidae</taxon>
        <taxon>Agaricales</taxon>
        <taxon>Marasmiineae</taxon>
        <taxon>Mycenaceae</taxon>
        <taxon>Mycena</taxon>
    </lineage>
</organism>
<dbReference type="Pfam" id="PF04577">
    <property type="entry name" value="Glyco_transf_61"/>
    <property type="match status" value="1"/>
</dbReference>
<keyword evidence="1" id="KW-0472">Membrane</keyword>
<gene>
    <name evidence="3" type="ORF">B0H16DRAFT_122446</name>
</gene>
<reference evidence="3" key="1">
    <citation type="submission" date="2023-03" db="EMBL/GenBank/DDBJ databases">
        <title>Massive genome expansion in bonnet fungi (Mycena s.s.) driven by repeated elements and novel gene families across ecological guilds.</title>
        <authorList>
            <consortium name="Lawrence Berkeley National Laboratory"/>
            <person name="Harder C.B."/>
            <person name="Miyauchi S."/>
            <person name="Viragh M."/>
            <person name="Kuo A."/>
            <person name="Thoen E."/>
            <person name="Andreopoulos B."/>
            <person name="Lu D."/>
            <person name="Skrede I."/>
            <person name="Drula E."/>
            <person name="Henrissat B."/>
            <person name="Morin E."/>
            <person name="Kohler A."/>
            <person name="Barry K."/>
            <person name="LaButti K."/>
            <person name="Morin E."/>
            <person name="Salamov A."/>
            <person name="Lipzen A."/>
            <person name="Mereny Z."/>
            <person name="Hegedus B."/>
            <person name="Baldrian P."/>
            <person name="Stursova M."/>
            <person name="Weitz H."/>
            <person name="Taylor A."/>
            <person name="Grigoriev I.V."/>
            <person name="Nagy L.G."/>
            <person name="Martin F."/>
            <person name="Kauserud H."/>
        </authorList>
    </citation>
    <scope>NUCLEOTIDE SEQUENCE</scope>
    <source>
        <strain evidence="3">CBHHK182m</strain>
    </source>
</reference>
<dbReference type="InterPro" id="IPR049625">
    <property type="entry name" value="Glyco_transf_61_cat"/>
</dbReference>
<dbReference type="AlphaFoldDB" id="A0AAD7MXF8"/>
<keyword evidence="4" id="KW-1185">Reference proteome</keyword>
<evidence type="ECO:0000256" key="1">
    <source>
        <dbReference type="SAM" id="Phobius"/>
    </source>
</evidence>
<evidence type="ECO:0000313" key="4">
    <source>
        <dbReference type="Proteomes" id="UP001215598"/>
    </source>
</evidence>
<accession>A0AAD7MXF8</accession>
<dbReference type="GO" id="GO:0016757">
    <property type="term" value="F:glycosyltransferase activity"/>
    <property type="evidence" value="ECO:0007669"/>
    <property type="project" value="InterPro"/>
</dbReference>
<proteinExistence type="predicted"/>
<sequence length="474" mass="52772">MHLVTELGQLARRRPYFVALVGGLNALAVISLYIIYNERRHSVTFSPDTIAPTSFSDALRLSALDHPNNSWIPLALSSCVFGMPTHYAPCAARTLPNLLYAEELIYPDFELREPYFAKEEHRQRWRAYAGSDVEFRQRAALNNGWVSYKGQAGQNIVFHRVKYEMGSFGADTWAAQACMSGLVDTSPIQPLTDADRAMKVLPSALVALSPDSYSFQHYLDRVTHIIAQGLHLVRGATTPYALTGRAGQKTVRQMWSQMGFPESHVLHSKPVAAETMVFSCRAVLVHPWLSSRTLELLGVERTSPPSPTRNKVVYMSRSDGRAANGGRRVVNEEAVLRGITELLTGRDKGEELVVFNPDDFTDVKELFAWFAANVIAVVGPHGGAMFNHRWANQDILVLEFMPTTRIAVMIWEEASVLSQIYAAIVVEPTEKDGSDMVIDVADVVSLLGQHLSVAEGEDPLRKSYPWKAKELGFR</sequence>
<comment type="caution">
    <text evidence="3">The sequence shown here is derived from an EMBL/GenBank/DDBJ whole genome shotgun (WGS) entry which is preliminary data.</text>
</comment>
<feature type="transmembrane region" description="Helical" evidence="1">
    <location>
        <begin position="16"/>
        <end position="36"/>
    </location>
</feature>
<keyword evidence="1" id="KW-0812">Transmembrane</keyword>
<dbReference type="EMBL" id="JARKIB010000122">
    <property type="protein sequence ID" value="KAJ7736291.1"/>
    <property type="molecule type" value="Genomic_DNA"/>
</dbReference>
<name>A0AAD7MXF8_9AGAR</name>